<evidence type="ECO:0000259" key="14">
    <source>
        <dbReference type="Pfam" id="PF00593"/>
    </source>
</evidence>
<evidence type="ECO:0000256" key="9">
    <source>
        <dbReference type="ARBA" id="ARBA00023136"/>
    </source>
</evidence>
<evidence type="ECO:0000313" key="16">
    <source>
        <dbReference type="EMBL" id="MDC7693512.1"/>
    </source>
</evidence>
<name>A0ABT5IBF8_9CAUL</name>
<evidence type="ECO:0000256" key="3">
    <source>
        <dbReference type="ARBA" id="ARBA00022452"/>
    </source>
</evidence>
<feature type="signal peptide" evidence="13">
    <location>
        <begin position="1"/>
        <end position="25"/>
    </location>
</feature>
<dbReference type="PANTHER" id="PTHR32552">
    <property type="entry name" value="FERRICHROME IRON RECEPTOR-RELATED"/>
    <property type="match status" value="1"/>
</dbReference>
<evidence type="ECO:0000256" key="7">
    <source>
        <dbReference type="ARBA" id="ARBA00023065"/>
    </source>
</evidence>
<evidence type="ECO:0000256" key="13">
    <source>
        <dbReference type="SAM" id="SignalP"/>
    </source>
</evidence>
<protein>
    <submittedName>
        <fullName evidence="16">TonB-dependent receptor</fullName>
    </submittedName>
</protein>
<evidence type="ECO:0000256" key="1">
    <source>
        <dbReference type="ARBA" id="ARBA00004571"/>
    </source>
</evidence>
<keyword evidence="10 11" id="KW-0998">Cell outer membrane</keyword>
<keyword evidence="5 11" id="KW-0812">Transmembrane</keyword>
<comment type="caution">
    <text evidence="16">The sequence shown here is derived from an EMBL/GenBank/DDBJ whole genome shotgun (WGS) entry which is preliminary data.</text>
</comment>
<keyword evidence="3 11" id="KW-1134">Transmembrane beta strand</keyword>
<gene>
    <name evidence="16" type="ORF">PQU94_04355</name>
</gene>
<evidence type="ECO:0000256" key="11">
    <source>
        <dbReference type="PROSITE-ProRule" id="PRU01360"/>
    </source>
</evidence>
<dbReference type="InterPro" id="IPR000531">
    <property type="entry name" value="Beta-barrel_TonB"/>
</dbReference>
<dbReference type="RefSeq" id="WP_272740274.1">
    <property type="nucleotide sequence ID" value="NZ_JAQQKW010000002.1"/>
</dbReference>
<dbReference type="SUPFAM" id="SSF56935">
    <property type="entry name" value="Porins"/>
    <property type="match status" value="1"/>
</dbReference>
<dbReference type="Pfam" id="PF07715">
    <property type="entry name" value="Plug"/>
    <property type="match status" value="1"/>
</dbReference>
<dbReference type="InterPro" id="IPR036942">
    <property type="entry name" value="Beta-barrel_TonB_sf"/>
</dbReference>
<dbReference type="PROSITE" id="PS52016">
    <property type="entry name" value="TONB_DEPENDENT_REC_3"/>
    <property type="match status" value="1"/>
</dbReference>
<keyword evidence="4" id="KW-0410">Iron transport</keyword>
<dbReference type="Proteomes" id="UP001216595">
    <property type="component" value="Unassembled WGS sequence"/>
</dbReference>
<feature type="domain" description="TonB-dependent receptor plug" evidence="15">
    <location>
        <begin position="55"/>
        <end position="160"/>
    </location>
</feature>
<keyword evidence="16" id="KW-0675">Receptor</keyword>
<evidence type="ECO:0000313" key="17">
    <source>
        <dbReference type="Proteomes" id="UP001216595"/>
    </source>
</evidence>
<keyword evidence="7" id="KW-0406">Ion transport</keyword>
<feature type="chain" id="PRO_5046154741" evidence="13">
    <location>
        <begin position="26"/>
        <end position="784"/>
    </location>
</feature>
<dbReference type="Gene3D" id="2.40.170.20">
    <property type="entry name" value="TonB-dependent receptor, beta-barrel domain"/>
    <property type="match status" value="1"/>
</dbReference>
<comment type="similarity">
    <text evidence="11 12">Belongs to the TonB-dependent receptor family.</text>
</comment>
<evidence type="ECO:0000256" key="4">
    <source>
        <dbReference type="ARBA" id="ARBA00022496"/>
    </source>
</evidence>
<dbReference type="InterPro" id="IPR012910">
    <property type="entry name" value="Plug_dom"/>
</dbReference>
<keyword evidence="8 12" id="KW-0798">TonB box</keyword>
<organism evidence="16 17">
    <name type="scientific">Asticcacaulis currens</name>
    <dbReference type="NCBI Taxonomy" id="2984210"/>
    <lineage>
        <taxon>Bacteria</taxon>
        <taxon>Pseudomonadati</taxon>
        <taxon>Pseudomonadota</taxon>
        <taxon>Alphaproteobacteria</taxon>
        <taxon>Caulobacterales</taxon>
        <taxon>Caulobacteraceae</taxon>
        <taxon>Asticcacaulis</taxon>
    </lineage>
</organism>
<sequence>MRNLRATMLSSACLMGLGLFAPAMAEDVSAVSGKEASATDVTEVVVTATKKRETLQSVPSSIDAVTAQTIEKLNIQSFQDVQKVTAGLELNTADGRGQNISLRGVSFDPDTGASPTVQVYWNETPISTATAFRGLFDVGQIEVLKGPQGTLRGQTSPAGAITIASKRPNLSFREGTVTQTIGSLDKVNTQLAGNLPLIEGKLSLRVAVLYDHSRDGVENIINGRENSNMSHGARASLLYKPSSDLEILLVHQDVNNRVVNYRPAIGAPLTSAGQAPGRTLTVADHAAIAEGDADFYNNSKLTSLNVTWDVIGHRLSYIGGYQQTQDASRRDQDFTNVISGYNNYQNTDLKAQQTTHELRFESVNNPRWNYMVGAYYSRSSFEFQLAQTLSYFYISPYGPVLTTEMTGFNRPGNYAKGYALFTNHRFALTDKDQLELGLRWQKNESDGNSYISVFGNVIPSVPESQSYRETKGWTGSASYRHTFSRDLMAYASYGRGLRPGGLTSFVTAQGLNPAYLSYKDEVTDAIEVGVKSKWFDRRLTFNASLFKQDVKDYIGRANNVYVRVAAQPNEPAGPGVGGSYFYDAATGGINLNTNGDVEATGIEALVAWAPTANWSTQLNLSYVDAHYVNALLYCNDSNNDGIPDEAAPFVQRGRQVSVCPSNRGLINTDQNIPGKLNASLQSEYSWNVGNLDLFARGLVRYVAPMENQRNGFRISAYAPVDLYLGVRQPNQKWELSAWAQNLFDEDRNMGAFAQFQGAAAGGYLSSYFPDQRKYGVTLRYNFGQ</sequence>
<evidence type="ECO:0000256" key="10">
    <source>
        <dbReference type="ARBA" id="ARBA00023237"/>
    </source>
</evidence>
<accession>A0ABT5IBF8</accession>
<dbReference type="Pfam" id="PF00593">
    <property type="entry name" value="TonB_dep_Rec_b-barrel"/>
    <property type="match status" value="1"/>
</dbReference>
<dbReference type="InterPro" id="IPR039426">
    <property type="entry name" value="TonB-dep_rcpt-like"/>
</dbReference>
<dbReference type="PANTHER" id="PTHR32552:SF81">
    <property type="entry name" value="TONB-DEPENDENT OUTER MEMBRANE RECEPTOR"/>
    <property type="match status" value="1"/>
</dbReference>
<dbReference type="EMBL" id="JAQQKW010000002">
    <property type="protein sequence ID" value="MDC7693512.1"/>
    <property type="molecule type" value="Genomic_DNA"/>
</dbReference>
<reference evidence="16 17" key="1">
    <citation type="submission" date="2023-01" db="EMBL/GenBank/DDBJ databases">
        <title>Novel species of the genus Asticcacaulis isolated from rivers.</title>
        <authorList>
            <person name="Lu H."/>
        </authorList>
    </citation>
    <scope>NUCLEOTIDE SEQUENCE [LARGE SCALE GENOMIC DNA]</scope>
    <source>
        <strain evidence="16 17">DXS10W</strain>
    </source>
</reference>
<keyword evidence="2 11" id="KW-0813">Transport</keyword>
<evidence type="ECO:0000256" key="2">
    <source>
        <dbReference type="ARBA" id="ARBA00022448"/>
    </source>
</evidence>
<evidence type="ECO:0000256" key="8">
    <source>
        <dbReference type="ARBA" id="ARBA00023077"/>
    </source>
</evidence>
<evidence type="ECO:0000256" key="12">
    <source>
        <dbReference type="RuleBase" id="RU003357"/>
    </source>
</evidence>
<keyword evidence="6" id="KW-0408">Iron</keyword>
<evidence type="ECO:0000259" key="15">
    <source>
        <dbReference type="Pfam" id="PF07715"/>
    </source>
</evidence>
<comment type="subcellular location">
    <subcellularLocation>
        <location evidence="1 11">Cell outer membrane</location>
        <topology evidence="1 11">Multi-pass membrane protein</topology>
    </subcellularLocation>
</comment>
<feature type="domain" description="TonB-dependent receptor-like beta-barrel" evidence="14">
    <location>
        <begin position="288"/>
        <end position="742"/>
    </location>
</feature>
<keyword evidence="9 11" id="KW-0472">Membrane</keyword>
<evidence type="ECO:0000256" key="6">
    <source>
        <dbReference type="ARBA" id="ARBA00023004"/>
    </source>
</evidence>
<evidence type="ECO:0000256" key="5">
    <source>
        <dbReference type="ARBA" id="ARBA00022692"/>
    </source>
</evidence>
<keyword evidence="13" id="KW-0732">Signal</keyword>
<keyword evidence="17" id="KW-1185">Reference proteome</keyword>
<proteinExistence type="inferred from homology"/>